<organism evidence="2 3">
    <name type="scientific">Luteolibacter arcticus</name>
    <dbReference type="NCBI Taxonomy" id="1581411"/>
    <lineage>
        <taxon>Bacteria</taxon>
        <taxon>Pseudomonadati</taxon>
        <taxon>Verrucomicrobiota</taxon>
        <taxon>Verrucomicrobiia</taxon>
        <taxon>Verrucomicrobiales</taxon>
        <taxon>Verrucomicrobiaceae</taxon>
        <taxon>Luteolibacter</taxon>
    </lineage>
</organism>
<gene>
    <name evidence="2" type="ORF">OKA05_21660</name>
</gene>
<proteinExistence type="predicted"/>
<comment type="caution">
    <text evidence="2">The sequence shown here is derived from an EMBL/GenBank/DDBJ whole genome shotgun (WGS) entry which is preliminary data.</text>
</comment>
<dbReference type="EMBL" id="JAPDDT010000012">
    <property type="protein sequence ID" value="MCW1925182.1"/>
    <property type="molecule type" value="Genomic_DNA"/>
</dbReference>
<keyword evidence="3" id="KW-1185">Reference proteome</keyword>
<sequence>MLATCYHPPHRRTPEADLSPGEKRPDRLTLHQKPAEGEPASPELFSPDSGTPLPIEAGRPVVEIREEIIRTEEIPLPPAQFNPDTGDLTTGLLPARKEDADAGSARPDGERAPGTGEIKPGGDGFFRDLGGAGDEDFFKRDAGALKAGPSYAPMIPEDLQLPRADVEQRVLEAQVLPARDEWEPFEPEIAGEFQLPRDEVRYEEHIYEHWHAGHYQDVEYPPFTKAVADRWRIPPGKWDRYPDDRTAETPYEEPTPYLWHPYFQSTLKGDVPIIGQDIFASLTLQNTTDVEVRDLPTPSGVSTARPFSSEFYGRGDQTVINSNTGITFEIFRGETSFRPVDWLFRIQPVFNVNYISAHETTLVAADPRGLGQSSNPAPDFFDPDLIGDLDPSDIDDFLDPLLMPSLTDLYQTRATERTETRVALQQFFFESHLLDLSENYDFAAARIGTQIFNADFRGHVFFDANWGYRLFGNLGKNRLQYNLAFFDLFEKESFSELNTWDDRNQNVFIANLYWQDFLFKGYTTQFNFLANWDRGSDLIFDSAGNIVRPSPIGTIAPHDVSAYYLGWNGEGHIGRANISHSLYHVFGEDDLNGIAGREVDISAWMAALELSVDIDWMRHKLVLFYASGDEDATDGKAEGWDSIIDNPNFIGGPFSYWQRQGPNLGGTAVLLTQRLSLLPNLRSNKFLGQSNFVNPGIFIAGLGEEWEVTPKTRFFANLNYLMFMETDAIATALVTEDIDREIGWDLSFGVEYRPFLTENLKLNAGVGLLFTGAAFEDIYRKSTPAVPGFTPFPDGGDDDLLYSGFITATSTF</sequence>
<feature type="compositionally biased region" description="Basic and acidic residues" evidence="1">
    <location>
        <begin position="12"/>
        <end position="36"/>
    </location>
</feature>
<reference evidence="2 3" key="1">
    <citation type="submission" date="2022-10" db="EMBL/GenBank/DDBJ databases">
        <title>Luteolibacter arcticus strain CCTCC AB 2014275, whole genome shotgun sequencing project.</title>
        <authorList>
            <person name="Zhao G."/>
            <person name="Shen L."/>
        </authorList>
    </citation>
    <scope>NUCLEOTIDE SEQUENCE [LARGE SCALE GENOMIC DNA]</scope>
    <source>
        <strain evidence="2 3">CCTCC AB 2014275</strain>
    </source>
</reference>
<feature type="region of interest" description="Disordered" evidence="1">
    <location>
        <begin position="73"/>
        <end position="123"/>
    </location>
</feature>
<evidence type="ECO:0000313" key="3">
    <source>
        <dbReference type="Proteomes" id="UP001320876"/>
    </source>
</evidence>
<accession>A0ABT3GNU7</accession>
<dbReference type="RefSeq" id="WP_264489288.1">
    <property type="nucleotide sequence ID" value="NZ_JAPDDT010000012.1"/>
</dbReference>
<name>A0ABT3GNU7_9BACT</name>
<protein>
    <recommendedName>
        <fullName evidence="4">Alginate export domain-containing protein</fullName>
    </recommendedName>
</protein>
<feature type="region of interest" description="Disordered" evidence="1">
    <location>
        <begin position="1"/>
        <end position="59"/>
    </location>
</feature>
<evidence type="ECO:0000256" key="1">
    <source>
        <dbReference type="SAM" id="MobiDB-lite"/>
    </source>
</evidence>
<evidence type="ECO:0008006" key="4">
    <source>
        <dbReference type="Google" id="ProtNLM"/>
    </source>
</evidence>
<evidence type="ECO:0000313" key="2">
    <source>
        <dbReference type="EMBL" id="MCW1925182.1"/>
    </source>
</evidence>
<dbReference type="Proteomes" id="UP001320876">
    <property type="component" value="Unassembled WGS sequence"/>
</dbReference>